<dbReference type="CDD" id="cd03714">
    <property type="entry name" value="RT_DIRS1"/>
    <property type="match status" value="1"/>
</dbReference>
<dbReference type="SUPFAM" id="SSF56672">
    <property type="entry name" value="DNA/RNA polymerases"/>
    <property type="match status" value="1"/>
</dbReference>
<proteinExistence type="predicted"/>
<dbReference type="CDD" id="cd09275">
    <property type="entry name" value="RNase_HI_RT_DIRS1"/>
    <property type="match status" value="1"/>
</dbReference>
<accession>A0ABR3GYJ2</accession>
<dbReference type="Proteomes" id="UP001549920">
    <property type="component" value="Unassembled WGS sequence"/>
</dbReference>
<protein>
    <recommendedName>
        <fullName evidence="1">Reverse transcriptase domain-containing protein</fullName>
    </recommendedName>
</protein>
<comment type="caution">
    <text evidence="2">The sequence shown here is derived from an EMBL/GenBank/DDBJ whole genome shotgun (WGS) entry which is preliminary data.</text>
</comment>
<evidence type="ECO:0000313" key="2">
    <source>
        <dbReference type="EMBL" id="KAL0852514.1"/>
    </source>
</evidence>
<dbReference type="InterPro" id="IPR043128">
    <property type="entry name" value="Rev_trsase/Diguanyl_cyclase"/>
</dbReference>
<name>A0ABR3GYJ2_LOXSC</name>
<keyword evidence="3" id="KW-1185">Reference proteome</keyword>
<dbReference type="InterPro" id="IPR052055">
    <property type="entry name" value="Hepadnavirus_pol/RT"/>
</dbReference>
<dbReference type="PANTHER" id="PTHR33050">
    <property type="entry name" value="REVERSE TRANSCRIPTASE DOMAIN-CONTAINING PROTEIN"/>
    <property type="match status" value="1"/>
</dbReference>
<dbReference type="Pfam" id="PF00078">
    <property type="entry name" value="RVT_1"/>
    <property type="match status" value="1"/>
</dbReference>
<sequence>MEDFRTVSKMLPQDGYLATIDLKEAYLLVPIAESDRKYLRFQFQGPYSPDPILYEFTAMPYGLSVAPRVFTKIMREVVTYLRSQGHKSVIYLDDILCIGNSLLECKNNVRTTLDLLHCLGFIVNYEKSSLNPEQTKKYLGFVYDSHNLTMSLPSEKRNNIAQLVQKFSCLPRCKIREFAKLIGVLIAACPATKYGFLYTKILERQKFIALLEKNNNYEAKIVLSKVILEDLNWWNQNIFTTFCDLNKVIYKYEIFTDASLTGWGAICNENKVNGQWKVTEKEYHINQLELLAAFLGLKSFARNESNCAILLRIDNTTAISYINRMGGIQFPHLNKVARDIWQWCERRNIWLFASYVNTKENCADAESRKINPDTEWELSDRAFQEIIDVFGSPDIDLFASRHNAKCDSFISRNPDPDAVAVDAFTVDWKGRYFYAFPPFCLILKCLRKIIDDEATGILVFPHWPSQPWFPILHKLLASKIHYFTPNKNLLRSCYREFHPLHKTLILGAAKLCGRPSNGETSLQQQSI</sequence>
<gene>
    <name evidence="2" type="ORF">ABMA27_017038</name>
</gene>
<feature type="domain" description="Reverse transcriptase" evidence="1">
    <location>
        <begin position="1"/>
        <end position="143"/>
    </location>
</feature>
<dbReference type="EMBL" id="JBEUOH010000080">
    <property type="protein sequence ID" value="KAL0852514.1"/>
    <property type="molecule type" value="Genomic_DNA"/>
</dbReference>
<evidence type="ECO:0000313" key="3">
    <source>
        <dbReference type="Proteomes" id="UP001549920"/>
    </source>
</evidence>
<dbReference type="InterPro" id="IPR043502">
    <property type="entry name" value="DNA/RNA_pol_sf"/>
</dbReference>
<organism evidence="2 3">
    <name type="scientific">Loxostege sticticalis</name>
    <name type="common">Beet webworm moth</name>
    <dbReference type="NCBI Taxonomy" id="481309"/>
    <lineage>
        <taxon>Eukaryota</taxon>
        <taxon>Metazoa</taxon>
        <taxon>Ecdysozoa</taxon>
        <taxon>Arthropoda</taxon>
        <taxon>Hexapoda</taxon>
        <taxon>Insecta</taxon>
        <taxon>Pterygota</taxon>
        <taxon>Neoptera</taxon>
        <taxon>Endopterygota</taxon>
        <taxon>Lepidoptera</taxon>
        <taxon>Glossata</taxon>
        <taxon>Ditrysia</taxon>
        <taxon>Pyraloidea</taxon>
        <taxon>Crambidae</taxon>
        <taxon>Pyraustinae</taxon>
        <taxon>Loxostege</taxon>
    </lineage>
</organism>
<dbReference type="PROSITE" id="PS50878">
    <property type="entry name" value="RT_POL"/>
    <property type="match status" value="1"/>
</dbReference>
<dbReference type="PANTHER" id="PTHR33050:SF7">
    <property type="entry name" value="RIBONUCLEASE H"/>
    <property type="match status" value="1"/>
</dbReference>
<reference evidence="2 3" key="1">
    <citation type="submission" date="2024-06" db="EMBL/GenBank/DDBJ databases">
        <title>A chromosome-level genome assembly of beet webworm, Loxostege sticticalis.</title>
        <authorList>
            <person name="Zhang Y."/>
        </authorList>
    </citation>
    <scope>NUCLEOTIDE SEQUENCE [LARGE SCALE GENOMIC DNA]</scope>
    <source>
        <strain evidence="2">AQ026</strain>
        <tissue evidence="2">Whole body</tissue>
    </source>
</reference>
<dbReference type="InterPro" id="IPR000477">
    <property type="entry name" value="RT_dom"/>
</dbReference>
<dbReference type="Gene3D" id="3.30.70.270">
    <property type="match status" value="1"/>
</dbReference>
<evidence type="ECO:0000259" key="1">
    <source>
        <dbReference type="PROSITE" id="PS50878"/>
    </source>
</evidence>